<comment type="caution">
    <text evidence="1">The sequence shown here is derived from an EMBL/GenBank/DDBJ whole genome shotgun (WGS) entry which is preliminary data.</text>
</comment>
<dbReference type="Proteomes" id="UP001189429">
    <property type="component" value="Unassembled WGS sequence"/>
</dbReference>
<evidence type="ECO:0000313" key="1">
    <source>
        <dbReference type="EMBL" id="CAK0790671.1"/>
    </source>
</evidence>
<dbReference type="EMBL" id="CAUYUJ010000459">
    <property type="protein sequence ID" value="CAK0790671.1"/>
    <property type="molecule type" value="Genomic_DNA"/>
</dbReference>
<gene>
    <name evidence="1" type="ORF">PCOR1329_LOCUS1890</name>
</gene>
<accession>A0ABN9PCT5</accession>
<protein>
    <submittedName>
        <fullName evidence="1">Uncharacterized protein</fullName>
    </submittedName>
</protein>
<keyword evidence="2" id="KW-1185">Reference proteome</keyword>
<evidence type="ECO:0000313" key="2">
    <source>
        <dbReference type="Proteomes" id="UP001189429"/>
    </source>
</evidence>
<organism evidence="1 2">
    <name type="scientific">Prorocentrum cordatum</name>
    <dbReference type="NCBI Taxonomy" id="2364126"/>
    <lineage>
        <taxon>Eukaryota</taxon>
        <taxon>Sar</taxon>
        <taxon>Alveolata</taxon>
        <taxon>Dinophyceae</taxon>
        <taxon>Prorocentrales</taxon>
        <taxon>Prorocentraceae</taxon>
        <taxon>Prorocentrum</taxon>
    </lineage>
</organism>
<name>A0ABN9PCT5_9DINO</name>
<proteinExistence type="predicted"/>
<sequence>MVLGNALLESPVGEASLLAASASWVPLHTPEGKWLLLTGDDQKGTFCVWRVPKAWHPYMAIGRSLAGALFGRPERQVYIAPEVMAMGWMLAAPIFQHIHCRLCRLPPPRGAGLPPEAEWQKDEARPIVELGSGCEAGWWQVYIDDFDVPETVDEVRARQLGGTEAHLRETRVERMGAGVDGVSGRLAAPRPKYNAEMVEELFTGLMLLPAAATSLRARVEGMVTVSDASEFGGGVCASTSPRGEAALALKSVRQVVDHLGAGTRLLNMPVEPRCPWTVSNPRLPKAVVFKVLTVLVGGGLFDDGIGGLAVSLSKLPARIVADVTAETDAKARRVVQLRWPGAIGGGGVARGGEGLLQDLFDMFSGTVDAAAAGTGGPRQGLSRLDASGGGLHGRRGSLCYEVPWRFWLLRQTFGRRFYSLLENAVAPPLRFVDKGRYLEVMADTGPLLDIE</sequence>
<feature type="non-terminal residue" evidence="1">
    <location>
        <position position="451"/>
    </location>
</feature>
<reference evidence="1" key="1">
    <citation type="submission" date="2023-10" db="EMBL/GenBank/DDBJ databases">
        <authorList>
            <person name="Chen Y."/>
            <person name="Shah S."/>
            <person name="Dougan E. K."/>
            <person name="Thang M."/>
            <person name="Chan C."/>
        </authorList>
    </citation>
    <scope>NUCLEOTIDE SEQUENCE [LARGE SCALE GENOMIC DNA]</scope>
</reference>